<keyword evidence="10" id="KW-1185">Reference proteome</keyword>
<evidence type="ECO:0000259" key="8">
    <source>
        <dbReference type="PROSITE" id="PS51225"/>
    </source>
</evidence>
<dbReference type="GO" id="GO:0016020">
    <property type="term" value="C:membrane"/>
    <property type="evidence" value="ECO:0007669"/>
    <property type="project" value="UniProtKB-SubCell"/>
</dbReference>
<keyword evidence="3 7" id="KW-1133">Transmembrane helix</keyword>
<dbReference type="EMBL" id="JAAMOB010000007">
    <property type="protein sequence ID" value="KAF4110914.1"/>
    <property type="molecule type" value="Genomic_DNA"/>
</dbReference>
<keyword evidence="2 5" id="KW-0812">Transmembrane</keyword>
<evidence type="ECO:0000313" key="9">
    <source>
        <dbReference type="EMBL" id="KAF4110914.1"/>
    </source>
</evidence>
<feature type="domain" description="MARVEL" evidence="8">
    <location>
        <begin position="138"/>
        <end position="257"/>
    </location>
</feature>
<organism evidence="9 10">
    <name type="scientific">Onychostoma macrolepis</name>
    <dbReference type="NCBI Taxonomy" id="369639"/>
    <lineage>
        <taxon>Eukaryota</taxon>
        <taxon>Metazoa</taxon>
        <taxon>Chordata</taxon>
        <taxon>Craniata</taxon>
        <taxon>Vertebrata</taxon>
        <taxon>Euteleostomi</taxon>
        <taxon>Actinopterygii</taxon>
        <taxon>Neopterygii</taxon>
        <taxon>Teleostei</taxon>
        <taxon>Ostariophysi</taxon>
        <taxon>Cypriniformes</taxon>
        <taxon>Cyprinidae</taxon>
        <taxon>Acrossocheilinae</taxon>
        <taxon>Onychostoma</taxon>
    </lineage>
</organism>
<keyword evidence="4 5" id="KW-0472">Membrane</keyword>
<dbReference type="PROSITE" id="PS51225">
    <property type="entry name" value="MARVEL"/>
    <property type="match status" value="1"/>
</dbReference>
<dbReference type="PANTHER" id="PTHR22776:SF3">
    <property type="entry name" value="CKLF-LIKE MARVEL TRANSMEMBRANE DOMAIN-CONTAINING PROTEIN 3"/>
    <property type="match status" value="1"/>
</dbReference>
<evidence type="ECO:0000313" key="10">
    <source>
        <dbReference type="Proteomes" id="UP000579812"/>
    </source>
</evidence>
<proteinExistence type="predicted"/>
<feature type="transmembrane region" description="Helical" evidence="7">
    <location>
        <begin position="170"/>
        <end position="187"/>
    </location>
</feature>
<dbReference type="AlphaFoldDB" id="A0A7J6CV57"/>
<feature type="region of interest" description="Disordered" evidence="6">
    <location>
        <begin position="263"/>
        <end position="282"/>
    </location>
</feature>
<evidence type="ECO:0000256" key="1">
    <source>
        <dbReference type="ARBA" id="ARBA00004141"/>
    </source>
</evidence>
<accession>A0A7J6CV57</accession>
<evidence type="ECO:0000256" key="4">
    <source>
        <dbReference type="ARBA" id="ARBA00023136"/>
    </source>
</evidence>
<evidence type="ECO:0000256" key="2">
    <source>
        <dbReference type="ARBA" id="ARBA00022692"/>
    </source>
</evidence>
<comment type="subcellular location">
    <subcellularLocation>
        <location evidence="1">Membrane</location>
        <topology evidence="1">Multi-pass membrane protein</topology>
    </subcellularLocation>
</comment>
<reference evidence="9 10" key="1">
    <citation type="submission" date="2020-04" db="EMBL/GenBank/DDBJ databases">
        <title>Chromosome-level genome assembly of a cyprinid fish Onychostoma macrolepis by integration of Nanopore Sequencing, Bionano and Hi-C technology.</title>
        <authorList>
            <person name="Wang D."/>
        </authorList>
    </citation>
    <scope>NUCLEOTIDE SEQUENCE [LARGE SCALE GENOMIC DNA]</scope>
    <source>
        <strain evidence="9">SWU-2019</strain>
        <tissue evidence="9">Muscle</tissue>
    </source>
</reference>
<sequence length="282" mass="31577">MILNDKRGFKTEICRVVQMDVICAVVARIYLQLPLHPVRDVSPTFSVHLLTVSRFRECRCCSFVCFVSALSLFPFPLRGKLCRFAKSSCFTAESRSISVNFIREQKSFIGVIMGDIEAPENDRSRQTTVRSLLPSKEFITSRKGLLLLGEVVMSFISFVCFAASTAAAFVTAPLIEFLAALFLLFAYSTKFNERFKGFHWPLVDFLRCVSASIIFFIISIISVSKYVDGASKAAGVFGFITTIFFALDFYFIFNELANFLKGGDSSEEPPNTQDDDSDSDSD</sequence>
<dbReference type="InterPro" id="IPR008253">
    <property type="entry name" value="Marvel"/>
</dbReference>
<gene>
    <name evidence="9" type="ORF">G5714_007945</name>
</gene>
<evidence type="ECO:0000256" key="5">
    <source>
        <dbReference type="PROSITE-ProRule" id="PRU00581"/>
    </source>
</evidence>
<feature type="compositionally biased region" description="Acidic residues" evidence="6">
    <location>
        <begin position="273"/>
        <end position="282"/>
    </location>
</feature>
<evidence type="ECO:0000256" key="3">
    <source>
        <dbReference type="ARBA" id="ARBA00022989"/>
    </source>
</evidence>
<feature type="transmembrane region" description="Helical" evidence="7">
    <location>
        <begin position="233"/>
        <end position="253"/>
    </location>
</feature>
<name>A0A7J6CV57_9TELE</name>
<dbReference type="PANTHER" id="PTHR22776">
    <property type="entry name" value="MARVEL-CONTAINING POTENTIAL LIPID RAFT-ASSOCIATED PROTEIN"/>
    <property type="match status" value="1"/>
</dbReference>
<feature type="transmembrane region" description="Helical" evidence="7">
    <location>
        <begin position="208"/>
        <end position="227"/>
    </location>
</feature>
<protein>
    <recommendedName>
        <fullName evidence="8">MARVEL domain-containing protein</fullName>
    </recommendedName>
</protein>
<dbReference type="Pfam" id="PF01284">
    <property type="entry name" value="MARVEL"/>
    <property type="match status" value="1"/>
</dbReference>
<dbReference type="InterPro" id="IPR050578">
    <property type="entry name" value="MARVEL-CKLF_proteins"/>
</dbReference>
<feature type="transmembrane region" description="Helical" evidence="7">
    <location>
        <begin position="145"/>
        <end position="164"/>
    </location>
</feature>
<dbReference type="Proteomes" id="UP000579812">
    <property type="component" value="Unassembled WGS sequence"/>
</dbReference>
<dbReference type="OrthoDB" id="9943862at2759"/>
<evidence type="ECO:0000256" key="6">
    <source>
        <dbReference type="SAM" id="MobiDB-lite"/>
    </source>
</evidence>
<comment type="caution">
    <text evidence="9">The sequence shown here is derived from an EMBL/GenBank/DDBJ whole genome shotgun (WGS) entry which is preliminary data.</text>
</comment>
<evidence type="ECO:0000256" key="7">
    <source>
        <dbReference type="SAM" id="Phobius"/>
    </source>
</evidence>